<dbReference type="Proteomes" id="UP000195880">
    <property type="component" value="Chromosome"/>
</dbReference>
<evidence type="ECO:0000256" key="1">
    <source>
        <dbReference type="SAM" id="MobiDB-lite"/>
    </source>
</evidence>
<proteinExistence type="predicted"/>
<accession>A0A1Z1WI66</accession>
<feature type="transmembrane region" description="Helical" evidence="2">
    <location>
        <begin position="263"/>
        <end position="281"/>
    </location>
</feature>
<dbReference type="STRING" id="67267.GCA_000716675_05653"/>
<dbReference type="InterPro" id="IPR016181">
    <property type="entry name" value="Acyl_CoA_acyltransferase"/>
</dbReference>
<gene>
    <name evidence="3" type="primary">aacA</name>
    <name evidence="3" type="ORF">SMD44_05606</name>
</gene>
<evidence type="ECO:0000313" key="3">
    <source>
        <dbReference type="EMBL" id="ARX86137.1"/>
    </source>
</evidence>
<keyword evidence="4" id="KW-1185">Reference proteome</keyword>
<keyword evidence="2" id="KW-0812">Transmembrane</keyword>
<reference evidence="3 4" key="1">
    <citation type="submission" date="2017-05" db="EMBL/GenBank/DDBJ databases">
        <title>Streptomyces alboflavus Genome sequencing and assembly.</title>
        <authorList>
            <person name="Wang Y."/>
            <person name="Du B."/>
            <person name="Ding Y."/>
            <person name="Liu H."/>
            <person name="Hou Q."/>
            <person name="Liu K."/>
            <person name="Wang C."/>
            <person name="Yao L."/>
        </authorList>
    </citation>
    <scope>NUCLEOTIDE SEQUENCE [LARGE SCALE GENOMIC DNA]</scope>
    <source>
        <strain evidence="3 4">MDJK44</strain>
    </source>
</reference>
<dbReference type="OrthoDB" id="9814648at2"/>
<organism evidence="3 4">
    <name type="scientific">Streptomyces alboflavus</name>
    <dbReference type="NCBI Taxonomy" id="67267"/>
    <lineage>
        <taxon>Bacteria</taxon>
        <taxon>Bacillati</taxon>
        <taxon>Actinomycetota</taxon>
        <taxon>Actinomycetes</taxon>
        <taxon>Kitasatosporales</taxon>
        <taxon>Streptomycetaceae</taxon>
        <taxon>Streptomyces</taxon>
    </lineage>
</organism>
<feature type="transmembrane region" description="Helical" evidence="2">
    <location>
        <begin position="214"/>
        <end position="232"/>
    </location>
</feature>
<dbReference type="Pfam" id="PF13523">
    <property type="entry name" value="Acetyltransf_8"/>
    <property type="match status" value="1"/>
</dbReference>
<keyword evidence="3" id="KW-0808">Transferase</keyword>
<protein>
    <submittedName>
        <fullName evidence="3">Acetyltransferase</fullName>
    </submittedName>
</protein>
<dbReference type="KEGG" id="salf:SMD44_05606"/>
<dbReference type="EMBL" id="CP021748">
    <property type="protein sequence ID" value="ARX86137.1"/>
    <property type="molecule type" value="Genomic_DNA"/>
</dbReference>
<dbReference type="GO" id="GO:0016740">
    <property type="term" value="F:transferase activity"/>
    <property type="evidence" value="ECO:0007669"/>
    <property type="project" value="UniProtKB-KW"/>
</dbReference>
<name>A0A1Z1WI66_9ACTN</name>
<feature type="region of interest" description="Disordered" evidence="1">
    <location>
        <begin position="175"/>
        <end position="205"/>
    </location>
</feature>
<dbReference type="AlphaFoldDB" id="A0A1Z1WI66"/>
<dbReference type="RefSeq" id="WP_087885701.1">
    <property type="nucleotide sequence ID" value="NZ_CP021748.1"/>
</dbReference>
<dbReference type="Gene3D" id="3.40.630.30">
    <property type="match status" value="1"/>
</dbReference>
<evidence type="ECO:0000313" key="4">
    <source>
        <dbReference type="Proteomes" id="UP000195880"/>
    </source>
</evidence>
<keyword evidence="2" id="KW-0472">Membrane</keyword>
<dbReference type="SUPFAM" id="SSF55729">
    <property type="entry name" value="Acyl-CoA N-acyltransferases (Nat)"/>
    <property type="match status" value="1"/>
</dbReference>
<keyword evidence="2" id="KW-1133">Transmembrane helix</keyword>
<sequence>MIWWRPVAEENFGLLSVWLAQPHVARWWPHDTSDEGIARDFGPAARGAEPSEDLLVMRDGIPIGLVRRRRLADHPRHAAELEGHVDVPDGAVTLDYLIGDPAHIGQGLGPLVIREIVAQTWTAHRDAPAVVVPVPTANRAAWRALEKAGLHRVGSTGPALDGPASYIYRVDQPREAQGTPGESTVNHAASAAGGGEDDDSAGGHHRPAHRWQAVVFWAALPLALLWWGWAAWTTDGYDGESCGEVGDFADRCAGALGYGETWGGRYLLFAAILGVVLLVLPRGGGFAAAARKPVFALATVCLLASVVTNANAMRYHSKGNELNNPALRAPHSTVAGPPGP</sequence>
<evidence type="ECO:0000256" key="2">
    <source>
        <dbReference type="SAM" id="Phobius"/>
    </source>
</evidence>
<dbReference type="eggNOG" id="COG1670">
    <property type="taxonomic scope" value="Bacteria"/>
</dbReference>
<feature type="transmembrane region" description="Helical" evidence="2">
    <location>
        <begin position="293"/>
        <end position="312"/>
    </location>
</feature>